<sequence>MSIATDLATIRILGTLHQSIASPPLSQTVETLCREVEYINWAGVYFYEGEDTLLAAYAGTDSEDDVMQSRLAFPIHKPDGTETGVLVVKSRQWIVFDVNDVPTLETVAAEIGKTKA</sequence>
<dbReference type="SUPFAM" id="SSF55781">
    <property type="entry name" value="GAF domain-like"/>
    <property type="match status" value="1"/>
</dbReference>
<dbReference type="EMBL" id="FOXD01000007">
    <property type="protein sequence ID" value="SFP57536.1"/>
    <property type="molecule type" value="Genomic_DNA"/>
</dbReference>
<organism evidence="1 2">
    <name type="scientific">Salibacterium halotolerans</name>
    <dbReference type="NCBI Taxonomy" id="1884432"/>
    <lineage>
        <taxon>Bacteria</taxon>
        <taxon>Bacillati</taxon>
        <taxon>Bacillota</taxon>
        <taxon>Bacilli</taxon>
        <taxon>Bacillales</taxon>
        <taxon>Bacillaceae</taxon>
    </lineage>
</organism>
<dbReference type="RefSeq" id="WP_093336466.1">
    <property type="nucleotide sequence ID" value="NZ_FOXD01000007.1"/>
</dbReference>
<name>A0A1I5RHW2_9BACI</name>
<reference evidence="2" key="1">
    <citation type="submission" date="2016-10" db="EMBL/GenBank/DDBJ databases">
        <authorList>
            <person name="Varghese N."/>
            <person name="Submissions S."/>
        </authorList>
    </citation>
    <scope>NUCLEOTIDE SEQUENCE [LARGE SCALE GENOMIC DNA]</scope>
    <source>
        <strain evidence="2">S7</strain>
    </source>
</reference>
<proteinExistence type="predicted"/>
<dbReference type="Proteomes" id="UP000198892">
    <property type="component" value="Unassembled WGS sequence"/>
</dbReference>
<dbReference type="STRING" id="1884432.SAMN05518683_10734"/>
<gene>
    <name evidence="1" type="ORF">SAMN05518683_10734</name>
</gene>
<evidence type="ECO:0000313" key="2">
    <source>
        <dbReference type="Proteomes" id="UP000198892"/>
    </source>
</evidence>
<evidence type="ECO:0008006" key="3">
    <source>
        <dbReference type="Google" id="ProtNLM"/>
    </source>
</evidence>
<accession>A0A1I5RHW2</accession>
<protein>
    <recommendedName>
        <fullName evidence="3">GAF domain-containing protein</fullName>
    </recommendedName>
</protein>
<evidence type="ECO:0000313" key="1">
    <source>
        <dbReference type="EMBL" id="SFP57536.1"/>
    </source>
</evidence>
<dbReference type="AlphaFoldDB" id="A0A1I5RHW2"/>
<keyword evidence="2" id="KW-1185">Reference proteome</keyword>
<dbReference type="OrthoDB" id="2678684at2"/>